<evidence type="ECO:0000256" key="5">
    <source>
        <dbReference type="ARBA" id="ARBA00023187"/>
    </source>
</evidence>
<evidence type="ECO:0000256" key="1">
    <source>
        <dbReference type="ARBA" id="ARBA00004123"/>
    </source>
</evidence>
<dbReference type="InterPro" id="IPR035967">
    <property type="entry name" value="SWAP/Surp_sf"/>
</dbReference>
<keyword evidence="5" id="KW-0508">mRNA splicing</keyword>
<feature type="region of interest" description="Disordered" evidence="7">
    <location>
        <begin position="535"/>
        <end position="615"/>
    </location>
</feature>
<proteinExistence type="predicted"/>
<dbReference type="InterPro" id="IPR035563">
    <property type="entry name" value="SF3As1_ubi"/>
</dbReference>
<accession>A0A7S0NKR0</accession>
<keyword evidence="2" id="KW-0507">mRNA processing</keyword>
<evidence type="ECO:0000256" key="4">
    <source>
        <dbReference type="ARBA" id="ARBA00022737"/>
    </source>
</evidence>
<dbReference type="Pfam" id="PF01805">
    <property type="entry name" value="Surp"/>
    <property type="match status" value="2"/>
</dbReference>
<dbReference type="Gene3D" id="1.10.10.790">
    <property type="entry name" value="Surp module"/>
    <property type="match status" value="2"/>
</dbReference>
<dbReference type="InterPro" id="IPR045146">
    <property type="entry name" value="SF3A1"/>
</dbReference>
<dbReference type="InterPro" id="IPR029071">
    <property type="entry name" value="Ubiquitin-like_domsf"/>
</dbReference>
<keyword evidence="3" id="KW-0747">Spliceosome</keyword>
<feature type="domain" description="SURP motif" evidence="9">
    <location>
        <begin position="167"/>
        <end position="209"/>
    </location>
</feature>
<name>A0A7S0NKR0_MICPS</name>
<evidence type="ECO:0000256" key="7">
    <source>
        <dbReference type="SAM" id="MobiDB-lite"/>
    </source>
</evidence>
<evidence type="ECO:0000259" key="9">
    <source>
        <dbReference type="PROSITE" id="PS50128"/>
    </source>
</evidence>
<dbReference type="InterPro" id="IPR000061">
    <property type="entry name" value="Surp"/>
</dbReference>
<dbReference type="PROSITE" id="PS50053">
    <property type="entry name" value="UBIQUITIN_2"/>
    <property type="match status" value="1"/>
</dbReference>
<dbReference type="FunFam" id="1.10.10.790:FF:000002">
    <property type="entry name" value="Splicing factor 3A subunit 1"/>
    <property type="match status" value="1"/>
</dbReference>
<dbReference type="GO" id="GO:0005686">
    <property type="term" value="C:U2 snRNP"/>
    <property type="evidence" value="ECO:0007669"/>
    <property type="project" value="TreeGrafter"/>
</dbReference>
<dbReference type="SUPFAM" id="SSF54236">
    <property type="entry name" value="Ubiquitin-like"/>
    <property type="match status" value="1"/>
</dbReference>
<dbReference type="PANTHER" id="PTHR15316:SF1">
    <property type="entry name" value="SPLICING FACTOR 3A SUBUNIT 1"/>
    <property type="match status" value="1"/>
</dbReference>
<feature type="region of interest" description="Disordered" evidence="7">
    <location>
        <begin position="311"/>
        <end position="333"/>
    </location>
</feature>
<dbReference type="Pfam" id="PF12230">
    <property type="entry name" value="PRP21_like_P"/>
    <property type="match status" value="1"/>
</dbReference>
<keyword evidence="4" id="KW-0677">Repeat</keyword>
<dbReference type="PANTHER" id="PTHR15316">
    <property type="entry name" value="SPLICEOSOME ASSOCIATED PROTEIN 114/SWAP SPLICING FACTOR-RELATED"/>
    <property type="match status" value="1"/>
</dbReference>
<evidence type="ECO:0000256" key="2">
    <source>
        <dbReference type="ARBA" id="ARBA00022664"/>
    </source>
</evidence>
<dbReference type="EMBL" id="HBEQ01009448">
    <property type="protein sequence ID" value="CAD8520165.1"/>
    <property type="molecule type" value="Transcribed_RNA"/>
</dbReference>
<feature type="domain" description="SURP motif" evidence="9">
    <location>
        <begin position="52"/>
        <end position="94"/>
    </location>
</feature>
<dbReference type="AlphaFoldDB" id="A0A7S0NKR0"/>
<feature type="compositionally biased region" description="Pro residues" evidence="7">
    <location>
        <begin position="498"/>
        <end position="514"/>
    </location>
</feature>
<dbReference type="SMART" id="SM00648">
    <property type="entry name" value="SWAP"/>
    <property type="match status" value="2"/>
</dbReference>
<dbReference type="GO" id="GO:0045292">
    <property type="term" value="P:mRNA cis splicing, via spliceosome"/>
    <property type="evidence" value="ECO:0007669"/>
    <property type="project" value="InterPro"/>
</dbReference>
<gene>
    <name evidence="10" type="ORF">MCOM1403_LOCUS7591</name>
</gene>
<dbReference type="GO" id="GO:0003723">
    <property type="term" value="F:RNA binding"/>
    <property type="evidence" value="ECO:0007669"/>
    <property type="project" value="InterPro"/>
</dbReference>
<feature type="compositionally biased region" description="Pro residues" evidence="7">
    <location>
        <begin position="565"/>
        <end position="585"/>
    </location>
</feature>
<dbReference type="Pfam" id="PF00240">
    <property type="entry name" value="ubiquitin"/>
    <property type="match status" value="1"/>
</dbReference>
<feature type="domain" description="Ubiquitin-like" evidence="8">
    <location>
        <begin position="646"/>
        <end position="704"/>
    </location>
</feature>
<dbReference type="Gene3D" id="3.10.20.90">
    <property type="entry name" value="Phosphatidylinositol 3-kinase Catalytic Subunit, Chain A, domain 1"/>
    <property type="match status" value="1"/>
</dbReference>
<dbReference type="InterPro" id="IPR000626">
    <property type="entry name" value="Ubiquitin-like_dom"/>
</dbReference>
<dbReference type="CDD" id="cd01800">
    <property type="entry name" value="Ubl_SF3a120"/>
    <property type="match status" value="1"/>
</dbReference>
<evidence type="ECO:0008006" key="11">
    <source>
        <dbReference type="Google" id="ProtNLM"/>
    </source>
</evidence>
<dbReference type="FunFam" id="1.10.10.790:FF:000001">
    <property type="entry name" value="Splicing factor 3a, subunit 1"/>
    <property type="match status" value="1"/>
</dbReference>
<evidence type="ECO:0000256" key="3">
    <source>
        <dbReference type="ARBA" id="ARBA00022728"/>
    </source>
</evidence>
<dbReference type="InterPro" id="IPR022030">
    <property type="entry name" value="SF3A1_dom"/>
</dbReference>
<organism evidence="10">
    <name type="scientific">Micromonas pusilla</name>
    <name type="common">Picoplanktonic green alga</name>
    <name type="synonym">Chromulina pusilla</name>
    <dbReference type="NCBI Taxonomy" id="38833"/>
    <lineage>
        <taxon>Eukaryota</taxon>
        <taxon>Viridiplantae</taxon>
        <taxon>Chlorophyta</taxon>
        <taxon>Mamiellophyceae</taxon>
        <taxon>Mamiellales</taxon>
        <taxon>Mamiellaceae</taxon>
        <taxon>Micromonas</taxon>
    </lineage>
</organism>
<keyword evidence="6" id="KW-0539">Nucleus</keyword>
<dbReference type="GO" id="GO:0071013">
    <property type="term" value="C:catalytic step 2 spliceosome"/>
    <property type="evidence" value="ECO:0007669"/>
    <property type="project" value="TreeGrafter"/>
</dbReference>
<evidence type="ECO:0000256" key="6">
    <source>
        <dbReference type="ARBA" id="ARBA00023242"/>
    </source>
</evidence>
<dbReference type="GO" id="GO:0071004">
    <property type="term" value="C:U2-type prespliceosome"/>
    <property type="evidence" value="ECO:0007669"/>
    <property type="project" value="TreeGrafter"/>
</dbReference>
<sequence length="707" mass="74877">MSGMEVAKTASEVVDVELQDRSVNVDGGTAIRLETQTHAVGIIQPPPDIRAIVDKTAQFVARNGPDFEKRILGSEKSNQKFNFLLPTDPYNAYYQSKIAAFKEEAAGGDAAAVQAKAEEAAKAAAEKSGIAVVAGTGSARAKVLQAPAKAEYSVDVPPGITSLDLDVIKLTAQFVARNGKTFLTGLTSREHSNPQFNFLKPTHSMFGFFTSLADAYSKVLMPPKGLSEQLKKDEDKSALLERALQRLEWDRTQEAAKKQEDDELEREREAMAMIDWHDFVVVETIDFFDEEDEELPMPLTLRDVVTQLRDADAETEADGAAAGTAEEDDAAADVEMDEDEKDMIREGVAAGAAPSGVSGPEPSMKIVRNYKKPEQIAAEAKAKASGGLDATKFAVSPITGELIAVDQMAEHMRISLIDPKWKLQKDAMLAKLKDSTMANDEEVATNVLMLARTRPDIFGTTDEEVSTAIKESIESKKKLGSGAGATTETAGGGGLPSAPIPPPPPPARTAVPAPPAAPMMPPAVPPPPVMAPPPPTAAGPALKPAPAVPMPPPVSTLRPLGPGNAAPPPPVAAPVAPPAPPPVAPPEDDDEPGTKKRKVGEMELDSEEDFLAANGGSGVIKVTFPSVDGDDNLNGQTVDLNVDSLSTPVSELKKLIKEAAGGLAANKQKISVPGLGFFTDKNSLAYYNIKYGTTLQLSLKERGGRKK</sequence>
<dbReference type="SUPFAM" id="SSF109905">
    <property type="entry name" value="Surp module (SWAP domain)"/>
    <property type="match status" value="2"/>
</dbReference>
<comment type="subcellular location">
    <subcellularLocation>
        <location evidence="1">Nucleus</location>
    </subcellularLocation>
</comment>
<dbReference type="PROSITE" id="PS50128">
    <property type="entry name" value="SURP"/>
    <property type="match status" value="2"/>
</dbReference>
<dbReference type="GO" id="GO:0000381">
    <property type="term" value="P:regulation of alternative mRNA splicing, via spliceosome"/>
    <property type="evidence" value="ECO:0007669"/>
    <property type="project" value="TreeGrafter"/>
</dbReference>
<protein>
    <recommendedName>
        <fullName evidence="11">Splicing factor 3A subunit 1</fullName>
    </recommendedName>
</protein>
<feature type="region of interest" description="Disordered" evidence="7">
    <location>
        <begin position="474"/>
        <end position="514"/>
    </location>
</feature>
<reference evidence="10" key="1">
    <citation type="submission" date="2021-01" db="EMBL/GenBank/DDBJ databases">
        <authorList>
            <person name="Corre E."/>
            <person name="Pelletier E."/>
            <person name="Niang G."/>
            <person name="Scheremetjew M."/>
            <person name="Finn R."/>
            <person name="Kale V."/>
            <person name="Holt S."/>
            <person name="Cochrane G."/>
            <person name="Meng A."/>
            <person name="Brown T."/>
            <person name="Cohen L."/>
        </authorList>
    </citation>
    <scope>NUCLEOTIDE SEQUENCE</scope>
    <source>
        <strain evidence="10">CCMP1723</strain>
    </source>
</reference>
<evidence type="ECO:0000313" key="10">
    <source>
        <dbReference type="EMBL" id="CAD8520165.1"/>
    </source>
</evidence>
<evidence type="ECO:0000259" key="8">
    <source>
        <dbReference type="PROSITE" id="PS50053"/>
    </source>
</evidence>